<feature type="domain" description="HTH asnC-type" evidence="4">
    <location>
        <begin position="1"/>
        <end position="64"/>
    </location>
</feature>
<dbReference type="Pfam" id="PF01037">
    <property type="entry name" value="AsnC_trans_reg"/>
    <property type="match status" value="1"/>
</dbReference>
<dbReference type="Gene3D" id="1.10.10.10">
    <property type="entry name" value="Winged helix-like DNA-binding domain superfamily/Winged helix DNA-binding domain"/>
    <property type="match status" value="1"/>
</dbReference>
<dbReference type="EMBL" id="JBHRZH010000022">
    <property type="protein sequence ID" value="MFC3764001.1"/>
    <property type="molecule type" value="Genomic_DNA"/>
</dbReference>
<name>A0ABV7YH92_9ACTN</name>
<dbReference type="InterPro" id="IPR036390">
    <property type="entry name" value="WH_DNA-bd_sf"/>
</dbReference>
<organism evidence="5 6">
    <name type="scientific">Tenggerimyces flavus</name>
    <dbReference type="NCBI Taxonomy" id="1708749"/>
    <lineage>
        <taxon>Bacteria</taxon>
        <taxon>Bacillati</taxon>
        <taxon>Actinomycetota</taxon>
        <taxon>Actinomycetes</taxon>
        <taxon>Propionibacteriales</taxon>
        <taxon>Nocardioidaceae</taxon>
        <taxon>Tenggerimyces</taxon>
    </lineage>
</organism>
<dbReference type="PANTHER" id="PTHR30154:SF34">
    <property type="entry name" value="TRANSCRIPTIONAL REGULATOR AZLB"/>
    <property type="match status" value="1"/>
</dbReference>
<sequence>MDEIDVLLLDLLQEQADRTLRDLGDEVGLTPSAVQRRIAKYKQRGLLRTVSILEPDQSREIVRSIVLVTLVAESREHHRAFKARVTKRGEVQQCYAVSGRWDYVVMLAAPSVNACKEIGDELFKDDDNIRRYETLIVFETAKFTTQPDLAKGDRRGLIRQAPSTPVIMNVIMKPNWSYTTGLPS</sequence>
<evidence type="ECO:0000313" key="6">
    <source>
        <dbReference type="Proteomes" id="UP001595699"/>
    </source>
</evidence>
<dbReference type="PROSITE" id="PS50956">
    <property type="entry name" value="HTH_ASNC_2"/>
    <property type="match status" value="1"/>
</dbReference>
<keyword evidence="6" id="KW-1185">Reference proteome</keyword>
<dbReference type="InterPro" id="IPR011008">
    <property type="entry name" value="Dimeric_a/b-barrel"/>
</dbReference>
<dbReference type="InterPro" id="IPR019887">
    <property type="entry name" value="Tscrpt_reg_AsnC/Lrp_C"/>
</dbReference>
<dbReference type="SUPFAM" id="SSF54909">
    <property type="entry name" value="Dimeric alpha+beta barrel"/>
    <property type="match status" value="1"/>
</dbReference>
<dbReference type="InterPro" id="IPR036388">
    <property type="entry name" value="WH-like_DNA-bd_sf"/>
</dbReference>
<evidence type="ECO:0000256" key="2">
    <source>
        <dbReference type="ARBA" id="ARBA00023125"/>
    </source>
</evidence>
<dbReference type="SUPFAM" id="SSF46785">
    <property type="entry name" value="Winged helix' DNA-binding domain"/>
    <property type="match status" value="1"/>
</dbReference>
<dbReference type="PANTHER" id="PTHR30154">
    <property type="entry name" value="LEUCINE-RESPONSIVE REGULATORY PROTEIN"/>
    <property type="match status" value="1"/>
</dbReference>
<gene>
    <name evidence="5" type="ORF">ACFOUW_24420</name>
</gene>
<proteinExistence type="predicted"/>
<accession>A0ABV7YH92</accession>
<dbReference type="InterPro" id="IPR019888">
    <property type="entry name" value="Tscrpt_reg_AsnC-like"/>
</dbReference>
<evidence type="ECO:0000259" key="4">
    <source>
        <dbReference type="PROSITE" id="PS50956"/>
    </source>
</evidence>
<evidence type="ECO:0000313" key="5">
    <source>
        <dbReference type="EMBL" id="MFC3764001.1"/>
    </source>
</evidence>
<dbReference type="RefSeq" id="WP_205116181.1">
    <property type="nucleotide sequence ID" value="NZ_JAFBCM010000001.1"/>
</dbReference>
<comment type="caution">
    <text evidence="5">The sequence shown here is derived from an EMBL/GenBank/DDBJ whole genome shotgun (WGS) entry which is preliminary data.</text>
</comment>
<keyword evidence="3" id="KW-0804">Transcription</keyword>
<evidence type="ECO:0000256" key="1">
    <source>
        <dbReference type="ARBA" id="ARBA00023015"/>
    </source>
</evidence>
<dbReference type="Gene3D" id="3.30.70.920">
    <property type="match status" value="1"/>
</dbReference>
<dbReference type="SMART" id="SM00344">
    <property type="entry name" value="HTH_ASNC"/>
    <property type="match status" value="1"/>
</dbReference>
<keyword evidence="1" id="KW-0805">Transcription regulation</keyword>
<dbReference type="PRINTS" id="PR00033">
    <property type="entry name" value="HTHASNC"/>
</dbReference>
<dbReference type="InterPro" id="IPR000485">
    <property type="entry name" value="AsnC-type_HTH_dom"/>
</dbReference>
<keyword evidence="2" id="KW-0238">DNA-binding</keyword>
<evidence type="ECO:0000256" key="3">
    <source>
        <dbReference type="ARBA" id="ARBA00023163"/>
    </source>
</evidence>
<reference evidence="6" key="1">
    <citation type="journal article" date="2019" name="Int. J. Syst. Evol. Microbiol.">
        <title>The Global Catalogue of Microorganisms (GCM) 10K type strain sequencing project: providing services to taxonomists for standard genome sequencing and annotation.</title>
        <authorList>
            <consortium name="The Broad Institute Genomics Platform"/>
            <consortium name="The Broad Institute Genome Sequencing Center for Infectious Disease"/>
            <person name="Wu L."/>
            <person name="Ma J."/>
        </authorList>
    </citation>
    <scope>NUCLEOTIDE SEQUENCE [LARGE SCALE GENOMIC DNA]</scope>
    <source>
        <strain evidence="6">CGMCC 4.7241</strain>
    </source>
</reference>
<dbReference type="Pfam" id="PF13404">
    <property type="entry name" value="HTH_AsnC-type"/>
    <property type="match status" value="1"/>
</dbReference>
<dbReference type="Proteomes" id="UP001595699">
    <property type="component" value="Unassembled WGS sequence"/>
</dbReference>
<protein>
    <submittedName>
        <fullName evidence="5">Lrp/AsnC family transcriptional regulator</fullName>
    </submittedName>
</protein>